<accession>A0AA39LE91</accession>
<comment type="caution">
    <text evidence="1">The sequence shown here is derived from an EMBL/GenBank/DDBJ whole genome shotgun (WGS) entry which is preliminary data.</text>
</comment>
<sequence>MMIRFKALPILTHQQIGFRVPVGSLILPFLLAGLRRRSLAQRSASISFVFRPSVQILLTRMSSKSAVALLALLCVASFMHCEGMRLCGAQLTALLIRGCTYYGEEWPCFKGVSMPDDDDDDDDDAAPLSKWETYRAKANSFVTVRTEVSQCCTEKGCDIRTITSKCCFTPECLSRCYPESKFEVAGDRVVSSKWATMSAEDSVKWNEKHALHNLKSEFPH</sequence>
<dbReference type="AlphaFoldDB" id="A0AA39LE91"/>
<gene>
    <name evidence="1" type="ORF">QR680_000532</name>
</gene>
<proteinExistence type="predicted"/>
<evidence type="ECO:0000313" key="1">
    <source>
        <dbReference type="EMBL" id="KAK0394022.1"/>
    </source>
</evidence>
<reference evidence="1" key="1">
    <citation type="submission" date="2023-06" db="EMBL/GenBank/DDBJ databases">
        <title>Genomic analysis of the entomopathogenic nematode Steinernema hermaphroditum.</title>
        <authorList>
            <person name="Schwarz E.M."/>
            <person name="Heppert J.K."/>
            <person name="Baniya A."/>
            <person name="Schwartz H.T."/>
            <person name="Tan C.-H."/>
            <person name="Antoshechkin I."/>
            <person name="Sternberg P.W."/>
            <person name="Goodrich-Blair H."/>
            <person name="Dillman A.R."/>
        </authorList>
    </citation>
    <scope>NUCLEOTIDE SEQUENCE</scope>
    <source>
        <strain evidence="1">PS9179</strain>
        <tissue evidence="1">Whole animal</tissue>
    </source>
</reference>
<protein>
    <submittedName>
        <fullName evidence="1">Uncharacterized protein</fullName>
    </submittedName>
</protein>
<evidence type="ECO:0000313" key="2">
    <source>
        <dbReference type="Proteomes" id="UP001175271"/>
    </source>
</evidence>
<name>A0AA39LE91_9BILA</name>
<organism evidence="1 2">
    <name type="scientific">Steinernema hermaphroditum</name>
    <dbReference type="NCBI Taxonomy" id="289476"/>
    <lineage>
        <taxon>Eukaryota</taxon>
        <taxon>Metazoa</taxon>
        <taxon>Ecdysozoa</taxon>
        <taxon>Nematoda</taxon>
        <taxon>Chromadorea</taxon>
        <taxon>Rhabditida</taxon>
        <taxon>Tylenchina</taxon>
        <taxon>Panagrolaimomorpha</taxon>
        <taxon>Strongyloidoidea</taxon>
        <taxon>Steinernematidae</taxon>
        <taxon>Steinernema</taxon>
    </lineage>
</organism>
<dbReference type="Proteomes" id="UP001175271">
    <property type="component" value="Unassembled WGS sequence"/>
</dbReference>
<dbReference type="EMBL" id="JAUCMV010000005">
    <property type="protein sequence ID" value="KAK0394022.1"/>
    <property type="molecule type" value="Genomic_DNA"/>
</dbReference>
<keyword evidence="2" id="KW-1185">Reference proteome</keyword>